<keyword evidence="3" id="KW-1185">Reference proteome</keyword>
<gene>
    <name evidence="2" type="ORF">TRFO_26648</name>
</gene>
<dbReference type="SUPFAM" id="SSF82919">
    <property type="entry name" value="Zn-finger domain of Sec23/24"/>
    <property type="match status" value="1"/>
</dbReference>
<dbReference type="AlphaFoldDB" id="A0A1J4K411"/>
<sequence length="577" mass="67978">MYRNTSLYFWINDKMLQNSMVNSSMSIWPCNKSLADDIGVPIVLEYRPYDSDNMFSDLLTTNLPKCSYCSAFITSAFSIDRDKHVQCPFCGNDFQLPNSYDITYHNFKIDQKIDDFSLYLCFVIDLDCSEEYSQVLKVYFSVALKALLPDMEFMVAFIRKNRFHFVKLFNDIPKIFSFDPSISLFETLEINSLLNNVKNISLIEDLFFCDLHPNSQNNSQLHEIIDFSNLFSSCPDNTFIKFIMFSPNHVSNKCASLLSFDWISPIEKNNCQNIDGFYLNPKDIDNIEIQIQTMIQRYKTSTYAVNVSTQSFIPKQFEISPMVCTKPSYRNGSSIIFTISFPRLFSTFKEIHIQFVSNYIFILPDGIAKRRTQVNSLKFFTSKDILPILRTVDTSVVWRNLNSRNEEKEFIKKLLEIYKSKIIDGMPGTTKQFDPFFTLLPNLQWFLKFYLTNTKPINSKFVIENERKMVRFCQCVSFWENQENKIEEMSISYADSNKLLKSPPIVIVDNCTIIDLFMDDQIIKNSRLDREIERRILRRFPVPTVRIMPRETLFLRWPYKDNYDHIRETFDPTYKKM</sequence>
<feature type="domain" description="Zinc finger Sec23/Sec24-type" evidence="1">
    <location>
        <begin position="64"/>
        <end position="100"/>
    </location>
</feature>
<evidence type="ECO:0000313" key="2">
    <source>
        <dbReference type="EMBL" id="OHT05576.1"/>
    </source>
</evidence>
<dbReference type="Proteomes" id="UP000179807">
    <property type="component" value="Unassembled WGS sequence"/>
</dbReference>
<dbReference type="VEuPathDB" id="TrichDB:TRFO_26648"/>
<accession>A0A1J4K411</accession>
<evidence type="ECO:0000259" key="1">
    <source>
        <dbReference type="Pfam" id="PF04810"/>
    </source>
</evidence>
<reference evidence="2" key="1">
    <citation type="submission" date="2016-10" db="EMBL/GenBank/DDBJ databases">
        <authorList>
            <person name="Benchimol M."/>
            <person name="Almeida L.G."/>
            <person name="Vasconcelos A.T."/>
            <person name="Perreira-Neves A."/>
            <person name="Rosa I.A."/>
            <person name="Tasca T."/>
            <person name="Bogo M.R."/>
            <person name="de Souza W."/>
        </authorList>
    </citation>
    <scope>NUCLEOTIDE SEQUENCE [LARGE SCALE GENOMIC DNA]</scope>
    <source>
        <strain evidence="2">K</strain>
    </source>
</reference>
<comment type="caution">
    <text evidence="2">The sequence shown here is derived from an EMBL/GenBank/DDBJ whole genome shotgun (WGS) entry which is preliminary data.</text>
</comment>
<dbReference type="EMBL" id="MLAK01000753">
    <property type="protein sequence ID" value="OHT05576.1"/>
    <property type="molecule type" value="Genomic_DNA"/>
</dbReference>
<dbReference type="Pfam" id="PF04810">
    <property type="entry name" value="zf-Sec23_Sec24"/>
    <property type="match status" value="1"/>
</dbReference>
<name>A0A1J4K411_9EUKA</name>
<dbReference type="OrthoDB" id="10642761at2759"/>
<organism evidence="2 3">
    <name type="scientific">Tritrichomonas foetus</name>
    <dbReference type="NCBI Taxonomy" id="1144522"/>
    <lineage>
        <taxon>Eukaryota</taxon>
        <taxon>Metamonada</taxon>
        <taxon>Parabasalia</taxon>
        <taxon>Tritrichomonadida</taxon>
        <taxon>Tritrichomonadidae</taxon>
        <taxon>Tritrichomonas</taxon>
    </lineage>
</organism>
<dbReference type="InterPro" id="IPR006895">
    <property type="entry name" value="Znf_Sec23_Sec24"/>
</dbReference>
<evidence type="ECO:0000313" key="3">
    <source>
        <dbReference type="Proteomes" id="UP000179807"/>
    </source>
</evidence>
<protein>
    <recommendedName>
        <fullName evidence="1">Zinc finger Sec23/Sec24-type domain-containing protein</fullName>
    </recommendedName>
</protein>
<dbReference type="GO" id="GO:0008270">
    <property type="term" value="F:zinc ion binding"/>
    <property type="evidence" value="ECO:0007669"/>
    <property type="project" value="InterPro"/>
</dbReference>
<proteinExistence type="predicted"/>
<dbReference type="GO" id="GO:0030127">
    <property type="term" value="C:COPII vesicle coat"/>
    <property type="evidence" value="ECO:0007669"/>
    <property type="project" value="InterPro"/>
</dbReference>
<dbReference type="RefSeq" id="XP_068358712.1">
    <property type="nucleotide sequence ID" value="XM_068505077.1"/>
</dbReference>
<dbReference type="Gene3D" id="2.30.30.380">
    <property type="entry name" value="Zn-finger domain of Sec23/24"/>
    <property type="match status" value="1"/>
</dbReference>
<dbReference type="GeneID" id="94839781"/>
<dbReference type="GO" id="GO:0006888">
    <property type="term" value="P:endoplasmic reticulum to Golgi vesicle-mediated transport"/>
    <property type="evidence" value="ECO:0007669"/>
    <property type="project" value="InterPro"/>
</dbReference>
<dbReference type="InterPro" id="IPR036174">
    <property type="entry name" value="Znf_Sec23_Sec24_sf"/>
</dbReference>
<dbReference type="GO" id="GO:0006886">
    <property type="term" value="P:intracellular protein transport"/>
    <property type="evidence" value="ECO:0007669"/>
    <property type="project" value="InterPro"/>
</dbReference>